<feature type="region of interest" description="Disordered" evidence="1">
    <location>
        <begin position="1"/>
        <end position="38"/>
    </location>
</feature>
<dbReference type="GO" id="GO:2001069">
    <property type="term" value="F:glycogen binding"/>
    <property type="evidence" value="ECO:0007669"/>
    <property type="project" value="TreeGrafter"/>
</dbReference>
<dbReference type="Proteomes" id="UP000654370">
    <property type="component" value="Unassembled WGS sequence"/>
</dbReference>
<reference evidence="3" key="1">
    <citation type="submission" date="2020-12" db="EMBL/GenBank/DDBJ databases">
        <title>Metabolic potential, ecology and presence of endohyphal bacteria is reflected in genomic diversity of Mucoromycotina.</title>
        <authorList>
            <person name="Muszewska A."/>
            <person name="Okrasinska A."/>
            <person name="Steczkiewicz K."/>
            <person name="Drgas O."/>
            <person name="Orlowska M."/>
            <person name="Perlinska-Lenart U."/>
            <person name="Aleksandrzak-Piekarczyk T."/>
            <person name="Szatraj K."/>
            <person name="Zielenkiewicz U."/>
            <person name="Pilsyk S."/>
            <person name="Malc E."/>
            <person name="Mieczkowski P."/>
            <person name="Kruszewska J.S."/>
            <person name="Biernat P."/>
            <person name="Pawlowska J."/>
        </authorList>
    </citation>
    <scope>NUCLEOTIDE SEQUENCE</scope>
    <source>
        <strain evidence="3">WA0000067209</strain>
    </source>
</reference>
<dbReference type="EMBL" id="JAEPQZ010000005">
    <property type="protein sequence ID" value="KAG2181207.1"/>
    <property type="molecule type" value="Genomic_DNA"/>
</dbReference>
<gene>
    <name evidence="3" type="ORF">INT43_008789</name>
</gene>
<feature type="compositionally biased region" description="Polar residues" evidence="1">
    <location>
        <begin position="1"/>
        <end position="12"/>
    </location>
</feature>
<name>A0A8H7UGV4_MORIS</name>
<sequence>MPYTASTTTTVQPHRRVSLSKPSSFDTQRDSDFDVPPEPIPNVRLQLATDDFPLTKPVLTTATLAPKSGLRPVLKHRAHTAPVNALPKYVRFDQKLEHVRLFLKAQTPSSVQNDPVLDLEEEDVNTINLQYPNWQNKIQSSAGDMVSIESLALANDQKSMIGKCKVHNVAFNKQVTIRYTFNYWQDVEETQAAYRESIGRDSAYDRFMFNIPLNDRMTTSKHETMYFCLKYTVNAGEFWDNNDGLNYQVEIHRGSPPKPIKTADDDFAVPVKFGNKTNLSSSPTYDFPAKPLQKKPLGSRYDFGASLSAAASNKRHTSRPNVKPPPITRVQSFPSYFSPAVDEQPTPSPQRTLSISYNPGFSTLSQEGFVTNKSPISPQTVSNPIPIHARPAANSPSYYDLVNKYCFYGSDSPLSRSPNSTPAIHC</sequence>
<dbReference type="PANTHER" id="PTHR12307:SF36">
    <property type="entry name" value="GLYCOGEN-BINDING SUBUNIT 76A"/>
    <property type="match status" value="1"/>
</dbReference>
<keyword evidence="4" id="KW-1185">Reference proteome</keyword>
<dbReference type="PROSITE" id="PS51159">
    <property type="entry name" value="CBM21"/>
    <property type="match status" value="1"/>
</dbReference>
<dbReference type="AlphaFoldDB" id="A0A8H7UGV4"/>
<dbReference type="InterPro" id="IPR005036">
    <property type="entry name" value="CBM21_dom"/>
</dbReference>
<organism evidence="3 4">
    <name type="scientific">Mortierella isabellina</name>
    <name type="common">Filamentous fungus</name>
    <name type="synonym">Umbelopsis isabellina</name>
    <dbReference type="NCBI Taxonomy" id="91625"/>
    <lineage>
        <taxon>Eukaryota</taxon>
        <taxon>Fungi</taxon>
        <taxon>Fungi incertae sedis</taxon>
        <taxon>Mucoromycota</taxon>
        <taxon>Mucoromycotina</taxon>
        <taxon>Umbelopsidomycetes</taxon>
        <taxon>Umbelopsidales</taxon>
        <taxon>Umbelopsidaceae</taxon>
        <taxon>Umbelopsis</taxon>
    </lineage>
</organism>
<feature type="domain" description="CBM21" evidence="2">
    <location>
        <begin position="140"/>
        <end position="250"/>
    </location>
</feature>
<proteinExistence type="predicted"/>
<evidence type="ECO:0000256" key="1">
    <source>
        <dbReference type="SAM" id="MobiDB-lite"/>
    </source>
</evidence>
<comment type="caution">
    <text evidence="3">The sequence shown here is derived from an EMBL/GenBank/DDBJ whole genome shotgun (WGS) entry which is preliminary data.</text>
</comment>
<dbReference type="GO" id="GO:0005979">
    <property type="term" value="P:regulation of glycogen biosynthetic process"/>
    <property type="evidence" value="ECO:0007669"/>
    <property type="project" value="TreeGrafter"/>
</dbReference>
<dbReference type="GO" id="GO:0008157">
    <property type="term" value="F:protein phosphatase 1 binding"/>
    <property type="evidence" value="ECO:0007669"/>
    <property type="project" value="TreeGrafter"/>
</dbReference>
<evidence type="ECO:0000259" key="2">
    <source>
        <dbReference type="PROSITE" id="PS51159"/>
    </source>
</evidence>
<dbReference type="Gene3D" id="2.60.40.2440">
    <property type="entry name" value="Carbohydrate binding type-21 domain"/>
    <property type="match status" value="1"/>
</dbReference>
<evidence type="ECO:0000313" key="4">
    <source>
        <dbReference type="Proteomes" id="UP000654370"/>
    </source>
</evidence>
<evidence type="ECO:0000313" key="3">
    <source>
        <dbReference type="EMBL" id="KAG2181207.1"/>
    </source>
</evidence>
<dbReference type="Pfam" id="PF03370">
    <property type="entry name" value="CBM_21"/>
    <property type="match status" value="1"/>
</dbReference>
<dbReference type="InterPro" id="IPR038175">
    <property type="entry name" value="CBM21_dom_sf"/>
</dbReference>
<dbReference type="OrthoDB" id="1881at2759"/>
<accession>A0A8H7UGV4</accession>
<dbReference type="GO" id="GO:0000164">
    <property type="term" value="C:protein phosphatase type 1 complex"/>
    <property type="evidence" value="ECO:0007669"/>
    <property type="project" value="TreeGrafter"/>
</dbReference>
<dbReference type="InterPro" id="IPR050782">
    <property type="entry name" value="PP1_regulatory_subunit_3"/>
</dbReference>
<dbReference type="PANTHER" id="PTHR12307">
    <property type="entry name" value="PROTEIN PHOSPHATASE 1 REGULATORY SUBUNIT"/>
    <property type="match status" value="1"/>
</dbReference>
<protein>
    <recommendedName>
        <fullName evidence="2">CBM21 domain-containing protein</fullName>
    </recommendedName>
</protein>